<evidence type="ECO:0000256" key="1">
    <source>
        <dbReference type="ARBA" id="ARBA00008950"/>
    </source>
</evidence>
<dbReference type="EMBL" id="JBHUMR010000001">
    <property type="protein sequence ID" value="MFD2615801.1"/>
    <property type="molecule type" value="Genomic_DNA"/>
</dbReference>
<proteinExistence type="inferred from homology"/>
<sequence length="240" mass="26829">MRIALISDIHGNAVALDVVLEDVKKQNVDQIFVLGDLCFRGPEPKRALELVRSLGVVVIKGNADEWIVRGVKQGEVPDHMLSIMQKEQEWGASKLDDDDLNYLSHLPTGYQLQVDDSMIKLFHATPESLFDIVPSDSKDDTIYDHFHLEGPENVYVYAHIHTAFIRFIKGNLIMNTGSVGLPFDGVAKASYGLLDIADGNISGRIIKVPYDIEKVVKQYQSFGYPNAEMMIDTIRQGRLG</sequence>
<dbReference type="InterPro" id="IPR029052">
    <property type="entry name" value="Metallo-depent_PP-like"/>
</dbReference>
<dbReference type="Proteomes" id="UP001597458">
    <property type="component" value="Unassembled WGS sequence"/>
</dbReference>
<dbReference type="SUPFAM" id="SSF56300">
    <property type="entry name" value="Metallo-dependent phosphatases"/>
    <property type="match status" value="1"/>
</dbReference>
<dbReference type="InterPro" id="IPR011152">
    <property type="entry name" value="Pesterase_MJ0912"/>
</dbReference>
<dbReference type="InterPro" id="IPR024654">
    <property type="entry name" value="Calcineurin-like_PHP_lpxH"/>
</dbReference>
<dbReference type="PANTHER" id="PTHR42850:SF2">
    <property type="entry name" value="BLL5683 PROTEIN"/>
    <property type="match status" value="1"/>
</dbReference>
<protein>
    <submittedName>
        <fullName evidence="3">Metallophosphoesterase family protein</fullName>
    </submittedName>
</protein>
<keyword evidence="4" id="KW-1185">Reference proteome</keyword>
<reference evidence="4" key="1">
    <citation type="journal article" date="2019" name="Int. J. Syst. Evol. Microbiol.">
        <title>The Global Catalogue of Microorganisms (GCM) 10K type strain sequencing project: providing services to taxonomists for standard genome sequencing and annotation.</title>
        <authorList>
            <consortium name="The Broad Institute Genomics Platform"/>
            <consortium name="The Broad Institute Genome Sequencing Center for Infectious Disease"/>
            <person name="Wu L."/>
            <person name="Ma J."/>
        </authorList>
    </citation>
    <scope>NUCLEOTIDE SEQUENCE [LARGE SCALE GENOMIC DNA]</scope>
    <source>
        <strain evidence="4">TISTR 2241</strain>
    </source>
</reference>
<organism evidence="3 4">
    <name type="scientific">Terrilactibacillus laevilacticus</name>
    <dbReference type="NCBI Taxonomy" id="1380157"/>
    <lineage>
        <taxon>Bacteria</taxon>
        <taxon>Bacillati</taxon>
        <taxon>Bacillota</taxon>
        <taxon>Bacilli</taxon>
        <taxon>Bacillales</taxon>
        <taxon>Bacillaceae</taxon>
        <taxon>Terrilactibacillus</taxon>
    </lineage>
</organism>
<dbReference type="RefSeq" id="WP_141191045.1">
    <property type="nucleotide sequence ID" value="NZ_JBHUMR010000001.1"/>
</dbReference>
<dbReference type="Pfam" id="PF12850">
    <property type="entry name" value="Metallophos_2"/>
    <property type="match status" value="1"/>
</dbReference>
<evidence type="ECO:0000313" key="3">
    <source>
        <dbReference type="EMBL" id="MFD2615801.1"/>
    </source>
</evidence>
<dbReference type="InterPro" id="IPR050126">
    <property type="entry name" value="Ap4A_hydrolase"/>
</dbReference>
<dbReference type="Gene3D" id="3.60.21.10">
    <property type="match status" value="1"/>
</dbReference>
<name>A0ABW5PL87_9BACI</name>
<gene>
    <name evidence="3" type="ORF">ACFSTF_00385</name>
</gene>
<feature type="domain" description="Calcineurin-like phosphoesterase" evidence="2">
    <location>
        <begin position="1"/>
        <end position="198"/>
    </location>
</feature>
<comment type="caution">
    <text evidence="3">The sequence shown here is derived from an EMBL/GenBank/DDBJ whole genome shotgun (WGS) entry which is preliminary data.</text>
</comment>
<dbReference type="PIRSF" id="PIRSF000883">
    <property type="entry name" value="Pesterase_MJ0912"/>
    <property type="match status" value="1"/>
</dbReference>
<accession>A0ABW5PL87</accession>
<evidence type="ECO:0000313" key="4">
    <source>
        <dbReference type="Proteomes" id="UP001597458"/>
    </source>
</evidence>
<comment type="similarity">
    <text evidence="1">Belongs to the metallophosphoesterase superfamily. YfcE family.</text>
</comment>
<evidence type="ECO:0000259" key="2">
    <source>
        <dbReference type="Pfam" id="PF12850"/>
    </source>
</evidence>
<dbReference type="PANTHER" id="PTHR42850">
    <property type="entry name" value="METALLOPHOSPHOESTERASE"/>
    <property type="match status" value="1"/>
</dbReference>